<name>A0ABD0USD8_DENTH</name>
<sequence length="346" mass="36538">MSAGAIIGGGCTFLDAHSLRSLLPPSSLIPHFLSSLPSHSAAVTSPLRQSFAIDPSNSSSLLLMPSWSSSPSLPYIGIKIVTSFPHNTSLGLPGISASYVLFSSSTGASLAAIDGTELTLLRTSAVSALASRFLARDDARVLIMVGAGALAPYLIRAHRFVRPGIERVIIWNRSVSKARDLVKRLKEEEKEGENLVFEHVEILDDVIGIGDVVSCATSSQDPIVKGGKLKPGAHLDLVGSFSPAMRECDDEALVRGRVFVDFEPALAEAGELVGAFERGTISREDVVGTLVDLAGGMKVGRRSPEEITVFKSVGTAVVDLLAGQLAYETHIRELVQLLPCGGKAGL</sequence>
<dbReference type="PANTHER" id="PTHR13812:SF19">
    <property type="entry name" value="KETIMINE REDUCTASE MU-CRYSTALLIN"/>
    <property type="match status" value="1"/>
</dbReference>
<dbReference type="Proteomes" id="UP001552299">
    <property type="component" value="Unassembled WGS sequence"/>
</dbReference>
<dbReference type="InterPro" id="IPR003462">
    <property type="entry name" value="ODC_Mu_crystall"/>
</dbReference>
<reference evidence="2 3" key="1">
    <citation type="journal article" date="2024" name="Plant Biotechnol. J.">
        <title>Dendrobium thyrsiflorum genome and its molecular insights into genes involved in important horticultural traits.</title>
        <authorList>
            <person name="Chen B."/>
            <person name="Wang J.Y."/>
            <person name="Zheng P.J."/>
            <person name="Li K.L."/>
            <person name="Liang Y.M."/>
            <person name="Chen X.F."/>
            <person name="Zhang C."/>
            <person name="Zhao X."/>
            <person name="He X."/>
            <person name="Zhang G.Q."/>
            <person name="Liu Z.J."/>
            <person name="Xu Q."/>
        </authorList>
    </citation>
    <scope>NUCLEOTIDE SEQUENCE [LARGE SCALE GENOMIC DNA]</scope>
    <source>
        <strain evidence="2">GZMU011</strain>
    </source>
</reference>
<dbReference type="FunFam" id="3.40.50.720:FF:000311">
    <property type="entry name" value="Ornithine cyclodeaminase"/>
    <property type="match status" value="1"/>
</dbReference>
<dbReference type="NCBIfam" id="NF004793">
    <property type="entry name" value="PRK06141.1"/>
    <property type="match status" value="1"/>
</dbReference>
<dbReference type="GO" id="GO:0016491">
    <property type="term" value="F:oxidoreductase activity"/>
    <property type="evidence" value="ECO:0007669"/>
    <property type="project" value="UniProtKB-ARBA"/>
</dbReference>
<dbReference type="EMBL" id="JANQDX010000013">
    <property type="protein sequence ID" value="KAL0913212.1"/>
    <property type="molecule type" value="Genomic_DNA"/>
</dbReference>
<dbReference type="Pfam" id="PF02423">
    <property type="entry name" value="OCD_Mu_crystall"/>
    <property type="match status" value="1"/>
</dbReference>
<evidence type="ECO:0000313" key="3">
    <source>
        <dbReference type="Proteomes" id="UP001552299"/>
    </source>
</evidence>
<dbReference type="SUPFAM" id="SSF51735">
    <property type="entry name" value="NAD(P)-binding Rossmann-fold domains"/>
    <property type="match status" value="1"/>
</dbReference>
<accession>A0ABD0USD8</accession>
<keyword evidence="3" id="KW-1185">Reference proteome</keyword>
<dbReference type="Gene3D" id="3.30.1780.10">
    <property type="entry name" value="ornithine cyclodeaminase, domain 1"/>
    <property type="match status" value="1"/>
</dbReference>
<evidence type="ECO:0000313" key="2">
    <source>
        <dbReference type="EMBL" id="KAL0913212.1"/>
    </source>
</evidence>
<evidence type="ECO:0000256" key="1">
    <source>
        <dbReference type="ARBA" id="ARBA00008903"/>
    </source>
</evidence>
<proteinExistence type="inferred from homology"/>
<dbReference type="PIRSF" id="PIRSF001439">
    <property type="entry name" value="CryM"/>
    <property type="match status" value="1"/>
</dbReference>
<dbReference type="PANTHER" id="PTHR13812">
    <property type="entry name" value="KETIMINE REDUCTASE MU-CRYSTALLIN"/>
    <property type="match status" value="1"/>
</dbReference>
<organism evidence="2 3">
    <name type="scientific">Dendrobium thyrsiflorum</name>
    <name type="common">Pinecone-like raceme dendrobium</name>
    <name type="synonym">Orchid</name>
    <dbReference type="NCBI Taxonomy" id="117978"/>
    <lineage>
        <taxon>Eukaryota</taxon>
        <taxon>Viridiplantae</taxon>
        <taxon>Streptophyta</taxon>
        <taxon>Embryophyta</taxon>
        <taxon>Tracheophyta</taxon>
        <taxon>Spermatophyta</taxon>
        <taxon>Magnoliopsida</taxon>
        <taxon>Liliopsida</taxon>
        <taxon>Asparagales</taxon>
        <taxon>Orchidaceae</taxon>
        <taxon>Epidendroideae</taxon>
        <taxon>Malaxideae</taxon>
        <taxon>Dendrobiinae</taxon>
        <taxon>Dendrobium</taxon>
    </lineage>
</organism>
<protein>
    <recommendedName>
        <fullName evidence="4">Ornithine cyclodeaminase</fullName>
    </recommendedName>
</protein>
<dbReference type="Gene3D" id="3.40.50.720">
    <property type="entry name" value="NAD(P)-binding Rossmann-like Domain"/>
    <property type="match status" value="1"/>
</dbReference>
<gene>
    <name evidence="2" type="ORF">M5K25_016656</name>
</gene>
<evidence type="ECO:0008006" key="4">
    <source>
        <dbReference type="Google" id="ProtNLM"/>
    </source>
</evidence>
<dbReference type="InterPro" id="IPR036291">
    <property type="entry name" value="NAD(P)-bd_dom_sf"/>
</dbReference>
<dbReference type="InterPro" id="IPR023401">
    <property type="entry name" value="ODC_N"/>
</dbReference>
<dbReference type="GO" id="GO:0019752">
    <property type="term" value="P:carboxylic acid metabolic process"/>
    <property type="evidence" value="ECO:0007669"/>
    <property type="project" value="UniProtKB-ARBA"/>
</dbReference>
<dbReference type="AlphaFoldDB" id="A0ABD0USD8"/>
<comment type="similarity">
    <text evidence="1">Belongs to the ornithine cyclodeaminase/mu-crystallin family.</text>
</comment>
<comment type="caution">
    <text evidence="2">The sequence shown here is derived from an EMBL/GenBank/DDBJ whole genome shotgun (WGS) entry which is preliminary data.</text>
</comment>